<dbReference type="GO" id="GO:0016853">
    <property type="term" value="F:isomerase activity"/>
    <property type="evidence" value="ECO:0007669"/>
    <property type="project" value="UniProtKB-KW"/>
</dbReference>
<dbReference type="GO" id="GO:0005886">
    <property type="term" value="C:plasma membrane"/>
    <property type="evidence" value="ECO:0007669"/>
    <property type="project" value="UniProtKB-SubCell"/>
</dbReference>
<proteinExistence type="predicted"/>
<gene>
    <name evidence="5" type="ORF">EVA_10446</name>
</gene>
<keyword evidence="2" id="KW-1003">Cell membrane</keyword>
<dbReference type="EMBL" id="AMCI01002953">
    <property type="protein sequence ID" value="EJX01453.1"/>
    <property type="molecule type" value="Genomic_DNA"/>
</dbReference>
<dbReference type="SUPFAM" id="SSF54534">
    <property type="entry name" value="FKBP-like"/>
    <property type="match status" value="1"/>
</dbReference>
<evidence type="ECO:0000256" key="3">
    <source>
        <dbReference type="ARBA" id="ARBA00023136"/>
    </source>
</evidence>
<evidence type="ECO:0000313" key="5">
    <source>
        <dbReference type="EMBL" id="EJX01453.1"/>
    </source>
</evidence>
<organism evidence="5">
    <name type="scientific">gut metagenome</name>
    <dbReference type="NCBI Taxonomy" id="749906"/>
    <lineage>
        <taxon>unclassified sequences</taxon>
        <taxon>metagenomes</taxon>
        <taxon>organismal metagenomes</taxon>
    </lineage>
</organism>
<dbReference type="Pfam" id="PF13616">
    <property type="entry name" value="Rotamase_3"/>
    <property type="match status" value="1"/>
</dbReference>
<dbReference type="AlphaFoldDB" id="J9GHR5"/>
<keyword evidence="3" id="KW-0472">Membrane</keyword>
<dbReference type="Pfam" id="PF13623">
    <property type="entry name" value="SurA_N_2"/>
    <property type="match status" value="1"/>
</dbReference>
<sequence>MNGKSLSAQEYQKMVDEYSEVIKLTQGLNALNDDQLTRVKDEVWGTYVNNQLIAAEAKKLGLTVSKAEIQAVINEGTHPLLLNTPFRNPQTGAFDADMLKKFLRDYAQMDATRMPAQYAEYYQKMGAFWNFIEKTLTQTILADKYQSLLSQSLISNPVAAEDAFNGRNTQTDVLLAAIPYSAISDSTLTVSNSEIKDLYEKRKETFKQPVETRNIKYIDVLVTPSDADRQAVLEEVTEYANQLENAAELSTFIRSTGSVVPFSAVAINKNVYPNDVVARLDSVKVNEVYGPYYNPADDSYNAFKIVATQMAPDSIQYRQIQVYAEDAAKTATLADSIYTALKGGADFAALAQKYGQSGEATWLTANNYEGASLDADNAQYIRTLMNSNVKELTNLKLGQANIILQVLDKKAMKNKYQVAVVKCPVEFSKETYNKAYNDFSQFVAQNTTLEQINANAEENGYRLLERDDFRSAEHRVGGVKSTREALKWIFAAKEGEVSPLYECGDNDHLMVVALEKINPAGYRDINLVADMLRAEILQNKKAEKLMAEMKGVSSFDQAKGLANAVNDTVKHITFNAPAYVSVTRYSEPVVSAMASKAELNKLSAPFKGNAGVYVIQPVNRTQGEEQFDAQKEEATLSAMAGRYSNFISDLYQKAEVKDDRYLYF</sequence>
<dbReference type="InterPro" id="IPR052029">
    <property type="entry name" value="PpiD_chaperone"/>
</dbReference>
<name>J9GHR5_9ZZZZ</name>
<keyword evidence="4" id="KW-0143">Chaperone</keyword>
<protein>
    <submittedName>
        <fullName evidence="5">Ppic-type peptidyL-prolyl cis-trans isomerase</fullName>
    </submittedName>
</protein>
<accession>J9GHR5</accession>
<comment type="caution">
    <text evidence="5">The sequence shown here is derived from an EMBL/GenBank/DDBJ whole genome shotgun (WGS) entry which is preliminary data.</text>
</comment>
<dbReference type="InterPro" id="IPR027304">
    <property type="entry name" value="Trigger_fact/SurA_dom_sf"/>
</dbReference>
<reference evidence="5" key="1">
    <citation type="journal article" date="2012" name="PLoS ONE">
        <title>Gene sets for utilization of primary and secondary nutrition supplies in the distal gut of endangered iberian lynx.</title>
        <authorList>
            <person name="Alcaide M."/>
            <person name="Messina E."/>
            <person name="Richter M."/>
            <person name="Bargiela R."/>
            <person name="Peplies J."/>
            <person name="Huws S.A."/>
            <person name="Newbold C.J."/>
            <person name="Golyshin P.N."/>
            <person name="Simon M.A."/>
            <person name="Lopez G."/>
            <person name="Yakimov M.M."/>
            <person name="Ferrer M."/>
        </authorList>
    </citation>
    <scope>NUCLEOTIDE SEQUENCE</scope>
</reference>
<evidence type="ECO:0000256" key="4">
    <source>
        <dbReference type="ARBA" id="ARBA00023186"/>
    </source>
</evidence>
<keyword evidence="5" id="KW-0413">Isomerase</keyword>
<comment type="subcellular location">
    <subcellularLocation>
        <location evidence="1">Cell membrane</location>
    </subcellularLocation>
</comment>
<dbReference type="PANTHER" id="PTHR47529">
    <property type="entry name" value="PEPTIDYL-PROLYL CIS-TRANS ISOMERASE D"/>
    <property type="match status" value="1"/>
</dbReference>
<dbReference type="PANTHER" id="PTHR47529:SF1">
    <property type="entry name" value="PERIPLASMIC CHAPERONE PPID"/>
    <property type="match status" value="1"/>
</dbReference>
<evidence type="ECO:0000256" key="1">
    <source>
        <dbReference type="ARBA" id="ARBA00004236"/>
    </source>
</evidence>
<dbReference type="SUPFAM" id="SSF109998">
    <property type="entry name" value="Triger factor/SurA peptide-binding domain-like"/>
    <property type="match status" value="1"/>
</dbReference>
<evidence type="ECO:0000256" key="2">
    <source>
        <dbReference type="ARBA" id="ARBA00022475"/>
    </source>
</evidence>